<keyword evidence="2" id="KW-1185">Reference proteome</keyword>
<accession>A0A401ZP31</accession>
<comment type="caution">
    <text evidence="1">The sequence shown here is derived from an EMBL/GenBank/DDBJ whole genome shotgun (WGS) entry which is preliminary data.</text>
</comment>
<dbReference type="Proteomes" id="UP000287224">
    <property type="component" value="Unassembled WGS sequence"/>
</dbReference>
<proteinExistence type="predicted"/>
<evidence type="ECO:0000313" key="2">
    <source>
        <dbReference type="Proteomes" id="UP000287224"/>
    </source>
</evidence>
<sequence>MHAALFTYEMLGMEYRFSPMSAFDVISERIVRREGGMHKAGLLLAHRRAYHTGRRPMPPTETKSCHAHIPVWANEIVSRPHSCLLGDEFDLTI</sequence>
<organism evidence="1 2">
    <name type="scientific">Dictyobacter aurantiacus</name>
    <dbReference type="NCBI Taxonomy" id="1936993"/>
    <lineage>
        <taxon>Bacteria</taxon>
        <taxon>Bacillati</taxon>
        <taxon>Chloroflexota</taxon>
        <taxon>Ktedonobacteria</taxon>
        <taxon>Ktedonobacterales</taxon>
        <taxon>Dictyobacteraceae</taxon>
        <taxon>Dictyobacter</taxon>
    </lineage>
</organism>
<dbReference type="EMBL" id="BIFQ01000002">
    <property type="protein sequence ID" value="GCE08602.1"/>
    <property type="molecule type" value="Genomic_DNA"/>
</dbReference>
<gene>
    <name evidence="1" type="ORF">KDAU_59310</name>
</gene>
<dbReference type="AlphaFoldDB" id="A0A401ZP31"/>
<protein>
    <submittedName>
        <fullName evidence="1">Uncharacterized protein</fullName>
    </submittedName>
</protein>
<evidence type="ECO:0000313" key="1">
    <source>
        <dbReference type="EMBL" id="GCE08602.1"/>
    </source>
</evidence>
<name>A0A401ZP31_9CHLR</name>
<reference evidence="2" key="1">
    <citation type="submission" date="2018-12" db="EMBL/GenBank/DDBJ databases">
        <title>Tengunoibacter tsumagoiensis gen. nov., sp. nov., Dictyobacter kobayashii sp. nov., D. alpinus sp. nov., and D. joshuensis sp. nov. and description of Dictyobacteraceae fam. nov. within the order Ktedonobacterales isolated from Tengu-no-mugimeshi.</title>
        <authorList>
            <person name="Wang C.M."/>
            <person name="Zheng Y."/>
            <person name="Sakai Y."/>
            <person name="Toyoda A."/>
            <person name="Minakuchi Y."/>
            <person name="Abe K."/>
            <person name="Yokota A."/>
            <person name="Yabe S."/>
        </authorList>
    </citation>
    <scope>NUCLEOTIDE SEQUENCE [LARGE SCALE GENOMIC DNA]</scope>
    <source>
        <strain evidence="2">S-27</strain>
    </source>
</reference>